<dbReference type="AlphaFoldDB" id="A0A7J9KRR9"/>
<keyword evidence="2" id="KW-1185">Reference proteome</keyword>
<dbReference type="Proteomes" id="UP000593576">
    <property type="component" value="Unassembled WGS sequence"/>
</dbReference>
<proteinExistence type="predicted"/>
<comment type="caution">
    <text evidence="1">The sequence shown here is derived from an EMBL/GenBank/DDBJ whole genome shotgun (WGS) entry which is preliminary data.</text>
</comment>
<reference evidence="1 2" key="1">
    <citation type="journal article" date="2019" name="Genome Biol. Evol.">
        <title>Insights into the evolution of the New World diploid cottons (Gossypium, subgenus Houzingenia) based on genome sequencing.</title>
        <authorList>
            <person name="Grover C.E."/>
            <person name="Arick M.A. 2nd"/>
            <person name="Thrash A."/>
            <person name="Conover J.L."/>
            <person name="Sanders W.S."/>
            <person name="Peterson D.G."/>
            <person name="Frelichowski J.E."/>
            <person name="Scheffler J.A."/>
            <person name="Scheffler B.E."/>
            <person name="Wendel J.F."/>
        </authorList>
    </citation>
    <scope>NUCLEOTIDE SEQUENCE [LARGE SCALE GENOMIC DNA]</scope>
    <source>
        <strain evidence="1">1</strain>
        <tissue evidence="1">Leaf</tissue>
    </source>
</reference>
<accession>A0A7J9KRR9</accession>
<gene>
    <name evidence="1" type="ORF">Goshw_012718</name>
</gene>
<evidence type="ECO:0000313" key="2">
    <source>
        <dbReference type="Proteomes" id="UP000593576"/>
    </source>
</evidence>
<organism evidence="1 2">
    <name type="scientific">Gossypium schwendimanii</name>
    <name type="common">Cotton</name>
    <dbReference type="NCBI Taxonomy" id="34291"/>
    <lineage>
        <taxon>Eukaryota</taxon>
        <taxon>Viridiplantae</taxon>
        <taxon>Streptophyta</taxon>
        <taxon>Embryophyta</taxon>
        <taxon>Tracheophyta</taxon>
        <taxon>Spermatophyta</taxon>
        <taxon>Magnoliopsida</taxon>
        <taxon>eudicotyledons</taxon>
        <taxon>Gunneridae</taxon>
        <taxon>Pentapetalae</taxon>
        <taxon>rosids</taxon>
        <taxon>malvids</taxon>
        <taxon>Malvales</taxon>
        <taxon>Malvaceae</taxon>
        <taxon>Malvoideae</taxon>
        <taxon>Gossypium</taxon>
    </lineage>
</organism>
<sequence length="64" mass="7335">MCGANAETLLYALRECITSSEVLTIGGWDLSSNEKQYDRCIDWMEDMMRILDIKAMADLISTLW</sequence>
<dbReference type="OrthoDB" id="10452760at2759"/>
<feature type="non-terminal residue" evidence="1">
    <location>
        <position position="1"/>
    </location>
</feature>
<name>A0A7J9KRR9_GOSSC</name>
<dbReference type="EMBL" id="JABFAF010000002">
    <property type="protein sequence ID" value="MBA0849192.1"/>
    <property type="molecule type" value="Genomic_DNA"/>
</dbReference>
<protein>
    <submittedName>
        <fullName evidence="1">Uncharacterized protein</fullName>
    </submittedName>
</protein>
<evidence type="ECO:0000313" key="1">
    <source>
        <dbReference type="EMBL" id="MBA0849192.1"/>
    </source>
</evidence>